<name>A0A7J6EPH3_CANSA</name>
<dbReference type="InterPro" id="IPR025558">
    <property type="entry name" value="DUF4283"/>
</dbReference>
<proteinExistence type="predicted"/>
<dbReference type="AlphaFoldDB" id="A0A7J6EPH3"/>
<keyword evidence="3" id="KW-1185">Reference proteome</keyword>
<evidence type="ECO:0000259" key="1">
    <source>
        <dbReference type="Pfam" id="PF14111"/>
    </source>
</evidence>
<organism evidence="2 3">
    <name type="scientific">Cannabis sativa</name>
    <name type="common">Hemp</name>
    <name type="synonym">Marijuana</name>
    <dbReference type="NCBI Taxonomy" id="3483"/>
    <lineage>
        <taxon>Eukaryota</taxon>
        <taxon>Viridiplantae</taxon>
        <taxon>Streptophyta</taxon>
        <taxon>Embryophyta</taxon>
        <taxon>Tracheophyta</taxon>
        <taxon>Spermatophyta</taxon>
        <taxon>Magnoliopsida</taxon>
        <taxon>eudicotyledons</taxon>
        <taxon>Gunneridae</taxon>
        <taxon>Pentapetalae</taxon>
        <taxon>rosids</taxon>
        <taxon>fabids</taxon>
        <taxon>Rosales</taxon>
        <taxon>Cannabaceae</taxon>
        <taxon>Cannabis</taxon>
    </lineage>
</organism>
<comment type="caution">
    <text evidence="2">The sequence shown here is derived from an EMBL/GenBank/DDBJ whole genome shotgun (WGS) entry which is preliminary data.</text>
</comment>
<accession>A0A7J6EPH3</accession>
<protein>
    <recommendedName>
        <fullName evidence="1">DUF4283 domain-containing protein</fullName>
    </recommendedName>
</protein>
<reference evidence="2 3" key="1">
    <citation type="journal article" date="2020" name="bioRxiv">
        <title>Sequence and annotation of 42 cannabis genomes reveals extensive copy number variation in cannabinoid synthesis and pathogen resistance genes.</title>
        <authorList>
            <person name="Mckernan K.J."/>
            <person name="Helbert Y."/>
            <person name="Kane L.T."/>
            <person name="Ebling H."/>
            <person name="Zhang L."/>
            <person name="Liu B."/>
            <person name="Eaton Z."/>
            <person name="Mclaughlin S."/>
            <person name="Kingan S."/>
            <person name="Baybayan P."/>
            <person name="Concepcion G."/>
            <person name="Jordan M."/>
            <person name="Riva A."/>
            <person name="Barbazuk W."/>
            <person name="Harkins T."/>
        </authorList>
    </citation>
    <scope>NUCLEOTIDE SEQUENCE [LARGE SCALE GENOMIC DNA]</scope>
    <source>
        <strain evidence="3">cv. Jamaican Lion 4</strain>
        <tissue evidence="2">Leaf</tissue>
    </source>
</reference>
<dbReference type="Pfam" id="PF14111">
    <property type="entry name" value="DUF4283"/>
    <property type="match status" value="1"/>
</dbReference>
<feature type="domain" description="DUF4283" evidence="1">
    <location>
        <begin position="102"/>
        <end position="183"/>
    </location>
</feature>
<dbReference type="Proteomes" id="UP000583929">
    <property type="component" value="Unassembled WGS sequence"/>
</dbReference>
<evidence type="ECO:0000313" key="2">
    <source>
        <dbReference type="EMBL" id="KAF4360334.1"/>
    </source>
</evidence>
<dbReference type="EMBL" id="JAATIQ010000351">
    <property type="protein sequence ID" value="KAF4360334.1"/>
    <property type="molecule type" value="Genomic_DNA"/>
</dbReference>
<evidence type="ECO:0000313" key="3">
    <source>
        <dbReference type="Proteomes" id="UP000583929"/>
    </source>
</evidence>
<gene>
    <name evidence="2" type="ORF">G4B88_012552</name>
</gene>
<sequence>MLASNESNEKIVRLPFLPCDLPLSLHFVLDMNPKLKLDEINENIVLYLPSQTFHVFCPLLSVMALVNATNSAFSGKGKYFSCLETTIKLAPYASSQQALSTFCLVGKVVAPMVVNEATVMDFVDKTWKFKVNVVALYETTKIPNCFEFGFARAEDRAWALDHGPRCVRGYSLILHVWTPRKSLTVSFDSMRVWMQIQTSHGIIFQSIMERFWGGKPARSSPVELDDGSLALWRKFL</sequence>